<evidence type="ECO:0000313" key="1">
    <source>
        <dbReference type="EMBL" id="KAL2065888.1"/>
    </source>
</evidence>
<sequence length="85" mass="9734">MDRCRNFAAAEDSCGFIVGGHVAAVAGRAFVYGDGMEWQCRGEIRRSWGTVDVDADRIFVHGFRRKQCSMPRRHRRKLNSTQLIF</sequence>
<organism evidence="1 2">
    <name type="scientific">Oculimacula yallundae</name>
    <dbReference type="NCBI Taxonomy" id="86028"/>
    <lineage>
        <taxon>Eukaryota</taxon>
        <taxon>Fungi</taxon>
        <taxon>Dikarya</taxon>
        <taxon>Ascomycota</taxon>
        <taxon>Pezizomycotina</taxon>
        <taxon>Leotiomycetes</taxon>
        <taxon>Helotiales</taxon>
        <taxon>Ploettnerulaceae</taxon>
        <taxon>Oculimacula</taxon>
    </lineage>
</organism>
<comment type="caution">
    <text evidence="1">The sequence shown here is derived from an EMBL/GenBank/DDBJ whole genome shotgun (WGS) entry which is preliminary data.</text>
</comment>
<keyword evidence="2" id="KW-1185">Reference proteome</keyword>
<dbReference type="Proteomes" id="UP001595075">
    <property type="component" value="Unassembled WGS sequence"/>
</dbReference>
<proteinExistence type="predicted"/>
<dbReference type="EMBL" id="JAZHXI010000012">
    <property type="protein sequence ID" value="KAL2065888.1"/>
    <property type="molecule type" value="Genomic_DNA"/>
</dbReference>
<evidence type="ECO:0000313" key="2">
    <source>
        <dbReference type="Proteomes" id="UP001595075"/>
    </source>
</evidence>
<reference evidence="1 2" key="1">
    <citation type="journal article" date="2024" name="Commun. Biol.">
        <title>Comparative genomic analysis of thermophilic fungi reveals convergent evolutionary adaptations and gene losses.</title>
        <authorList>
            <person name="Steindorff A.S."/>
            <person name="Aguilar-Pontes M.V."/>
            <person name="Robinson A.J."/>
            <person name="Andreopoulos B."/>
            <person name="LaButti K."/>
            <person name="Kuo A."/>
            <person name="Mondo S."/>
            <person name="Riley R."/>
            <person name="Otillar R."/>
            <person name="Haridas S."/>
            <person name="Lipzen A."/>
            <person name="Grimwood J."/>
            <person name="Schmutz J."/>
            <person name="Clum A."/>
            <person name="Reid I.D."/>
            <person name="Moisan M.C."/>
            <person name="Butler G."/>
            <person name="Nguyen T.T.M."/>
            <person name="Dewar K."/>
            <person name="Conant G."/>
            <person name="Drula E."/>
            <person name="Henrissat B."/>
            <person name="Hansel C."/>
            <person name="Singer S."/>
            <person name="Hutchinson M.I."/>
            <person name="de Vries R.P."/>
            <person name="Natvig D.O."/>
            <person name="Powell A.J."/>
            <person name="Tsang A."/>
            <person name="Grigoriev I.V."/>
        </authorList>
    </citation>
    <scope>NUCLEOTIDE SEQUENCE [LARGE SCALE GENOMIC DNA]</scope>
    <source>
        <strain evidence="1 2">CBS 494.80</strain>
    </source>
</reference>
<protein>
    <submittedName>
        <fullName evidence="1">Uncharacterized protein</fullName>
    </submittedName>
</protein>
<gene>
    <name evidence="1" type="ORF">VTL71DRAFT_3558</name>
</gene>
<name>A0ABR4C9P0_9HELO</name>
<accession>A0ABR4C9P0</accession>
<feature type="non-terminal residue" evidence="1">
    <location>
        <position position="85"/>
    </location>
</feature>